<proteinExistence type="predicted"/>
<dbReference type="Proteomes" id="UP000182248">
    <property type="component" value="Unassembled WGS sequence"/>
</dbReference>
<sequence length="207" mass="23681">MLMKGNIRPPYLTGEPIWQSSRSIDAETYRKYAIQALCIDANSRILDIFFGTRSWVAEITAEAWKTHYFGLETSEAPVRKASRMFKSYTEKRKAAFSVYSGEKIPYVTRFFHRVLCRLSGAEHISGYFFTEAYRVLGYGGILVVLYQPRKAFDEAVSLVDSALEAGFVLRNFGMYHLESDTDKNMAIPHDEHVLITLEKPLKITDAK</sequence>
<evidence type="ECO:0008006" key="3">
    <source>
        <dbReference type="Google" id="ProtNLM"/>
    </source>
</evidence>
<dbReference type="EMBL" id="FPJE01000017">
    <property type="protein sequence ID" value="SFW65698.1"/>
    <property type="molecule type" value="Genomic_DNA"/>
</dbReference>
<dbReference type="AlphaFoldDB" id="A0A1K1R0H5"/>
<name>A0A1K1R0H5_9FLAO</name>
<dbReference type="InterPro" id="IPR029063">
    <property type="entry name" value="SAM-dependent_MTases_sf"/>
</dbReference>
<dbReference type="SUPFAM" id="SSF53335">
    <property type="entry name" value="S-adenosyl-L-methionine-dependent methyltransferases"/>
    <property type="match status" value="1"/>
</dbReference>
<evidence type="ECO:0000313" key="1">
    <source>
        <dbReference type="EMBL" id="SFW65698.1"/>
    </source>
</evidence>
<gene>
    <name evidence="1" type="ORF">SAMN02927921_03072</name>
</gene>
<evidence type="ECO:0000313" key="2">
    <source>
        <dbReference type="Proteomes" id="UP000182248"/>
    </source>
</evidence>
<protein>
    <recommendedName>
        <fullName evidence="3">Methyltransferase domain-containing protein</fullName>
    </recommendedName>
</protein>
<dbReference type="STRING" id="1150368.SAMN02927921_03072"/>
<dbReference type="Gene3D" id="3.40.50.150">
    <property type="entry name" value="Vaccinia Virus protein VP39"/>
    <property type="match status" value="1"/>
</dbReference>
<organism evidence="1 2">
    <name type="scientific">Sinomicrobium oceani</name>
    <dbReference type="NCBI Taxonomy" id="1150368"/>
    <lineage>
        <taxon>Bacteria</taxon>
        <taxon>Pseudomonadati</taxon>
        <taxon>Bacteroidota</taxon>
        <taxon>Flavobacteriia</taxon>
        <taxon>Flavobacteriales</taxon>
        <taxon>Flavobacteriaceae</taxon>
        <taxon>Sinomicrobium</taxon>
    </lineage>
</organism>
<accession>A0A1K1R0H5</accession>
<keyword evidence="2" id="KW-1185">Reference proteome</keyword>
<reference evidence="1 2" key="1">
    <citation type="submission" date="2016-11" db="EMBL/GenBank/DDBJ databases">
        <authorList>
            <person name="Jaros S."/>
            <person name="Januszkiewicz K."/>
            <person name="Wedrychowicz H."/>
        </authorList>
    </citation>
    <scope>NUCLEOTIDE SEQUENCE [LARGE SCALE GENOMIC DNA]</scope>
    <source>
        <strain evidence="1 2">CGMCC 1.12145</strain>
    </source>
</reference>